<feature type="region of interest" description="Disordered" evidence="7">
    <location>
        <begin position="119"/>
        <end position="138"/>
    </location>
</feature>
<feature type="non-terminal residue" evidence="9">
    <location>
        <position position="271"/>
    </location>
</feature>
<dbReference type="EMBL" id="CAAALY010091564">
    <property type="protein sequence ID" value="VEL27992.1"/>
    <property type="molecule type" value="Genomic_DNA"/>
</dbReference>
<keyword evidence="6" id="KW-0539">Nucleus</keyword>
<evidence type="ECO:0000256" key="4">
    <source>
        <dbReference type="ARBA" id="ARBA00022763"/>
    </source>
</evidence>
<organism evidence="9 10">
    <name type="scientific">Protopolystoma xenopodis</name>
    <dbReference type="NCBI Taxonomy" id="117903"/>
    <lineage>
        <taxon>Eukaryota</taxon>
        <taxon>Metazoa</taxon>
        <taxon>Spiralia</taxon>
        <taxon>Lophotrochozoa</taxon>
        <taxon>Platyhelminthes</taxon>
        <taxon>Monogenea</taxon>
        <taxon>Polyopisthocotylea</taxon>
        <taxon>Polystomatidea</taxon>
        <taxon>Polystomatidae</taxon>
        <taxon>Protopolystoma</taxon>
    </lineage>
</organism>
<keyword evidence="3" id="KW-0479">Metal-binding</keyword>
<evidence type="ECO:0000259" key="8">
    <source>
        <dbReference type="PROSITE" id="PS51907"/>
    </source>
</evidence>
<keyword evidence="10" id="KW-1185">Reference proteome</keyword>
<sequence>MGLSAGRLRPIKLAGSSDIRTILTLGKSDDSPKVSSMDTLGQSSDTFLVSSEAFSHSASVRAVCSKSVDQELDCLGRFATNDANNTEADEHSKDSTENCEGPDESVLLVMRSSRPIFSLASSESDNSNSNNNVPCGNSLFGPDPAMPNASNLLTAGATGDAFSDWVICHECRSRVSVWSMPEHSDFHFAQGVQKAWNEENRDLSVDMKSRSSGQPNSLLTSSNICRKGLTTLPSGDSLIDFSSMATSGTSKLISVPKAAAAKGSGKVRISA</sequence>
<evidence type="ECO:0000313" key="10">
    <source>
        <dbReference type="Proteomes" id="UP000784294"/>
    </source>
</evidence>
<evidence type="ECO:0000256" key="2">
    <source>
        <dbReference type="ARBA" id="ARBA00022679"/>
    </source>
</evidence>
<reference evidence="9" key="1">
    <citation type="submission" date="2018-11" db="EMBL/GenBank/DDBJ databases">
        <authorList>
            <consortium name="Pathogen Informatics"/>
        </authorList>
    </citation>
    <scope>NUCLEOTIDE SEQUENCE</scope>
</reference>
<dbReference type="GO" id="GO:0016740">
    <property type="term" value="F:transferase activity"/>
    <property type="evidence" value="ECO:0007669"/>
    <property type="project" value="UniProtKB-KW"/>
</dbReference>
<dbReference type="PROSITE" id="PS51907">
    <property type="entry name" value="ZF_UBZ3"/>
    <property type="match status" value="1"/>
</dbReference>
<evidence type="ECO:0000256" key="7">
    <source>
        <dbReference type="SAM" id="MobiDB-lite"/>
    </source>
</evidence>
<dbReference type="GO" id="GO:0006281">
    <property type="term" value="P:DNA repair"/>
    <property type="evidence" value="ECO:0007669"/>
    <property type="project" value="UniProtKB-KW"/>
</dbReference>
<accession>A0A448X4Q1</accession>
<keyword evidence="4" id="KW-0227">DNA damage</keyword>
<gene>
    <name evidence="9" type="ORF">PXEA_LOCUS21432</name>
</gene>
<comment type="subcellular location">
    <subcellularLocation>
        <location evidence="1">Nucleus</location>
    </subcellularLocation>
</comment>
<dbReference type="InterPro" id="IPR041298">
    <property type="entry name" value="UBZ3"/>
</dbReference>
<dbReference type="AlphaFoldDB" id="A0A448X4Q1"/>
<evidence type="ECO:0000256" key="6">
    <source>
        <dbReference type="ARBA" id="ARBA00023242"/>
    </source>
</evidence>
<dbReference type="Proteomes" id="UP000784294">
    <property type="component" value="Unassembled WGS sequence"/>
</dbReference>
<dbReference type="GO" id="GO:0005634">
    <property type="term" value="C:nucleus"/>
    <property type="evidence" value="ECO:0007669"/>
    <property type="project" value="UniProtKB-SubCell"/>
</dbReference>
<dbReference type="OrthoDB" id="6288485at2759"/>
<feature type="domain" description="UBZ3-type" evidence="8">
    <location>
        <begin position="161"/>
        <end position="195"/>
    </location>
</feature>
<dbReference type="GO" id="GO:0046872">
    <property type="term" value="F:metal ion binding"/>
    <property type="evidence" value="ECO:0007669"/>
    <property type="project" value="UniProtKB-KW"/>
</dbReference>
<evidence type="ECO:0000256" key="1">
    <source>
        <dbReference type="ARBA" id="ARBA00004123"/>
    </source>
</evidence>
<comment type="caution">
    <text evidence="9">The sequence shown here is derived from an EMBL/GenBank/DDBJ whole genome shotgun (WGS) entry which is preliminary data.</text>
</comment>
<protein>
    <recommendedName>
        <fullName evidence="8">UBZ3-type domain-containing protein</fullName>
    </recommendedName>
</protein>
<keyword evidence="5" id="KW-0234">DNA repair</keyword>
<keyword evidence="2" id="KW-0808">Transferase</keyword>
<evidence type="ECO:0000313" key="9">
    <source>
        <dbReference type="EMBL" id="VEL27992.1"/>
    </source>
</evidence>
<evidence type="ECO:0000256" key="5">
    <source>
        <dbReference type="ARBA" id="ARBA00023204"/>
    </source>
</evidence>
<evidence type="ECO:0000256" key="3">
    <source>
        <dbReference type="ARBA" id="ARBA00022723"/>
    </source>
</evidence>
<dbReference type="Pfam" id="PF18439">
    <property type="entry name" value="zf_UBZ"/>
    <property type="match status" value="1"/>
</dbReference>
<proteinExistence type="predicted"/>
<name>A0A448X4Q1_9PLAT</name>